<dbReference type="InterPro" id="IPR002935">
    <property type="entry name" value="SAM_O-MeTrfase"/>
</dbReference>
<organism evidence="4 5">
    <name type="scientific">Rhodohalobacter barkolensis</name>
    <dbReference type="NCBI Taxonomy" id="2053187"/>
    <lineage>
        <taxon>Bacteria</taxon>
        <taxon>Pseudomonadati</taxon>
        <taxon>Balneolota</taxon>
        <taxon>Balneolia</taxon>
        <taxon>Balneolales</taxon>
        <taxon>Balneolaceae</taxon>
        <taxon>Rhodohalobacter</taxon>
    </lineage>
</organism>
<evidence type="ECO:0000256" key="2">
    <source>
        <dbReference type="ARBA" id="ARBA00022679"/>
    </source>
</evidence>
<dbReference type="AlphaFoldDB" id="A0A2N0VL35"/>
<sequence>MEITNKQIAEYTESFTSEEPEIIKQLVKASENDLQHVDMLSGRQTGLLLKMLVAISGSKRVLEVGTFTGYSAIMMADALPDDGELITCEMNERYQIISEPFFSKEPYRNKISQKLGNALDLIPKIERKFDLIFLDADKVNYPEYYRLAKTKINSGGLIVIDNVLWDGDVLEKKNRKAAAIHQMNEIIRDDKEVEQLMLPLRDGVTIVRVLRK</sequence>
<dbReference type="Pfam" id="PF01596">
    <property type="entry name" value="Methyltransf_3"/>
    <property type="match status" value="1"/>
</dbReference>
<keyword evidence="5" id="KW-1185">Reference proteome</keyword>
<dbReference type="OrthoDB" id="9799672at2"/>
<keyword evidence="1 4" id="KW-0489">Methyltransferase</keyword>
<keyword evidence="3" id="KW-0949">S-adenosyl-L-methionine</keyword>
<dbReference type="PANTHER" id="PTHR10509:SF14">
    <property type="entry name" value="CAFFEOYL-COA O-METHYLTRANSFERASE 3-RELATED"/>
    <property type="match status" value="1"/>
</dbReference>
<dbReference type="RefSeq" id="WP_101072196.1">
    <property type="nucleotide sequence ID" value="NZ_PISP01000001.1"/>
</dbReference>
<dbReference type="SUPFAM" id="SSF53335">
    <property type="entry name" value="S-adenosyl-L-methionine-dependent methyltransferases"/>
    <property type="match status" value="1"/>
</dbReference>
<dbReference type="GO" id="GO:0008171">
    <property type="term" value="F:O-methyltransferase activity"/>
    <property type="evidence" value="ECO:0007669"/>
    <property type="project" value="InterPro"/>
</dbReference>
<dbReference type="EMBL" id="PISP01000001">
    <property type="protein sequence ID" value="PKD44908.1"/>
    <property type="molecule type" value="Genomic_DNA"/>
</dbReference>
<dbReference type="GO" id="GO:0032259">
    <property type="term" value="P:methylation"/>
    <property type="evidence" value="ECO:0007669"/>
    <property type="project" value="UniProtKB-KW"/>
</dbReference>
<evidence type="ECO:0000313" key="4">
    <source>
        <dbReference type="EMBL" id="PKD44908.1"/>
    </source>
</evidence>
<evidence type="ECO:0000313" key="5">
    <source>
        <dbReference type="Proteomes" id="UP000233398"/>
    </source>
</evidence>
<dbReference type="Proteomes" id="UP000233398">
    <property type="component" value="Unassembled WGS sequence"/>
</dbReference>
<dbReference type="Gene3D" id="3.40.50.150">
    <property type="entry name" value="Vaccinia Virus protein VP39"/>
    <property type="match status" value="1"/>
</dbReference>
<dbReference type="PROSITE" id="PS51682">
    <property type="entry name" value="SAM_OMT_I"/>
    <property type="match status" value="1"/>
</dbReference>
<evidence type="ECO:0000256" key="3">
    <source>
        <dbReference type="ARBA" id="ARBA00022691"/>
    </source>
</evidence>
<evidence type="ECO:0000256" key="1">
    <source>
        <dbReference type="ARBA" id="ARBA00022603"/>
    </source>
</evidence>
<name>A0A2N0VL35_9BACT</name>
<dbReference type="GO" id="GO:0008757">
    <property type="term" value="F:S-adenosylmethionine-dependent methyltransferase activity"/>
    <property type="evidence" value="ECO:0007669"/>
    <property type="project" value="TreeGrafter"/>
</dbReference>
<dbReference type="InterPro" id="IPR050362">
    <property type="entry name" value="Cation-dep_OMT"/>
</dbReference>
<comment type="caution">
    <text evidence="4">The sequence shown here is derived from an EMBL/GenBank/DDBJ whole genome shotgun (WGS) entry which is preliminary data.</text>
</comment>
<gene>
    <name evidence="4" type="ORF">CWD77_05460</name>
</gene>
<dbReference type="CDD" id="cd02440">
    <property type="entry name" value="AdoMet_MTases"/>
    <property type="match status" value="1"/>
</dbReference>
<reference evidence="4 5" key="1">
    <citation type="submission" date="2017-11" db="EMBL/GenBank/DDBJ databases">
        <title>Rhodohalobacter 15182 sp. nov., isolated from a salt lake.</title>
        <authorList>
            <person name="Han S."/>
        </authorList>
    </citation>
    <scope>NUCLEOTIDE SEQUENCE [LARGE SCALE GENOMIC DNA]</scope>
    <source>
        <strain evidence="4 5">15182</strain>
    </source>
</reference>
<dbReference type="InterPro" id="IPR029063">
    <property type="entry name" value="SAM-dependent_MTases_sf"/>
</dbReference>
<dbReference type="PANTHER" id="PTHR10509">
    <property type="entry name" value="O-METHYLTRANSFERASE-RELATED"/>
    <property type="match status" value="1"/>
</dbReference>
<accession>A0A2N0VL35</accession>
<keyword evidence="2 4" id="KW-0808">Transferase</keyword>
<protein>
    <submittedName>
        <fullName evidence="4">O-methyltransferase</fullName>
    </submittedName>
</protein>
<proteinExistence type="predicted"/>